<dbReference type="PANTHER" id="PTHR12264">
    <property type="entry name" value="TRANSCRIPTION INITIATION FACTOR TFIID SUBUNIT 12"/>
    <property type="match status" value="1"/>
</dbReference>
<dbReference type="GO" id="GO:0003677">
    <property type="term" value="F:DNA binding"/>
    <property type="evidence" value="ECO:0007669"/>
    <property type="project" value="TreeGrafter"/>
</dbReference>
<organism evidence="8 9">
    <name type="scientific">Polyplosphaeria fusca</name>
    <dbReference type="NCBI Taxonomy" id="682080"/>
    <lineage>
        <taxon>Eukaryota</taxon>
        <taxon>Fungi</taxon>
        <taxon>Dikarya</taxon>
        <taxon>Ascomycota</taxon>
        <taxon>Pezizomycotina</taxon>
        <taxon>Dothideomycetes</taxon>
        <taxon>Pleosporomycetidae</taxon>
        <taxon>Pleosporales</taxon>
        <taxon>Tetraplosphaeriaceae</taxon>
        <taxon>Polyplosphaeria</taxon>
    </lineage>
</organism>
<proteinExistence type="inferred from homology"/>
<dbReference type="EMBL" id="ML996104">
    <property type="protein sequence ID" value="KAF2739392.1"/>
    <property type="molecule type" value="Genomic_DNA"/>
</dbReference>
<sequence length="609" mass="67665">MSNPQAQGSQGPGQGQQQPSMLKAEDLAKLQSLNEDQKQKYRPVLQNFWAMLQNKPQGSVEYQTARAKLSEWSARLINQERQYRRQRQISQTAGQAQQAQPPPQAQQPASQLDTQASPPAPQVAQQQSQPQQQQQQPGARPQGQQQINPEIIKHVQNFSYHLPPSGPKAGTPEGDKMLKEFRNSYLMALNKQEKCTHRVKGYAGLIETRTKTGQEVPQDLLSQKSQAEQEYANAKKYVEEFRRRQQQYRQENEQLRMQQQQQQQQEQAQAPPPQPPPPSQQQQQPQAQPSQPPQAQIKQEPQIKMEGGGQAQPPQQFGGAQQQPQAAQGVVAQQPGRQPSQAQMPQNQPQQFSQPGQPPRPQINPQQANAHQQQQTNSPHPQSATSNAGQPVPLSHQAAVSAAQRSYSNTDPQRTTTPMQQHGQGSFHQPGSREREQLNNPKMPIPRTLNVTAPQPVSLGQARPTMSGPTNGAPGSMGQPVITKFPQFQLEGEGERLLSKRKLDELVRQVTAGGEDALTPEVEEVVLQLADDFIDNVLTNACKLAKLRESPTLDIRDIQLVLERGYNIRIPGFASDEVRTVRKLVPAPGWTQKMNAVQAAKVMGGKTDI</sequence>
<accession>A0A9P4V4B9</accession>
<feature type="domain" description="Transcription initiation factor TFIID subunit 12" evidence="7">
    <location>
        <begin position="499"/>
        <end position="568"/>
    </location>
</feature>
<keyword evidence="4" id="KW-0804">Transcription</keyword>
<dbReference type="InterPro" id="IPR009072">
    <property type="entry name" value="Histone-fold"/>
</dbReference>
<keyword evidence="9" id="KW-1185">Reference proteome</keyword>
<feature type="region of interest" description="Disordered" evidence="6">
    <location>
        <begin position="83"/>
        <end position="144"/>
    </location>
</feature>
<name>A0A9P4V4B9_9PLEO</name>
<evidence type="ECO:0000256" key="6">
    <source>
        <dbReference type="SAM" id="MobiDB-lite"/>
    </source>
</evidence>
<feature type="region of interest" description="Disordered" evidence="6">
    <location>
        <begin position="1"/>
        <end position="38"/>
    </location>
</feature>
<dbReference type="InterPro" id="IPR037794">
    <property type="entry name" value="TAF12"/>
</dbReference>
<evidence type="ECO:0000313" key="8">
    <source>
        <dbReference type="EMBL" id="KAF2739392.1"/>
    </source>
</evidence>
<feature type="compositionally biased region" description="Polar residues" evidence="6">
    <location>
        <begin position="376"/>
        <end position="389"/>
    </location>
</feature>
<feature type="compositionally biased region" description="Low complexity" evidence="6">
    <location>
        <begin position="363"/>
        <end position="375"/>
    </location>
</feature>
<keyword evidence="3" id="KW-0805">Transcription regulation</keyword>
<dbReference type="AlphaFoldDB" id="A0A9P4V4B9"/>
<dbReference type="GO" id="GO:0051123">
    <property type="term" value="P:RNA polymerase II preinitiation complex assembly"/>
    <property type="evidence" value="ECO:0007669"/>
    <property type="project" value="TreeGrafter"/>
</dbReference>
<protein>
    <recommendedName>
        <fullName evidence="7">Transcription initiation factor TFIID subunit 12 domain-containing protein</fullName>
    </recommendedName>
</protein>
<evidence type="ECO:0000313" key="9">
    <source>
        <dbReference type="Proteomes" id="UP000799444"/>
    </source>
</evidence>
<dbReference type="Gene3D" id="1.10.20.10">
    <property type="entry name" value="Histone, subunit A"/>
    <property type="match status" value="1"/>
</dbReference>
<comment type="subcellular location">
    <subcellularLocation>
        <location evidence="1">Nucleus</location>
    </subcellularLocation>
</comment>
<evidence type="ECO:0000256" key="3">
    <source>
        <dbReference type="ARBA" id="ARBA00023015"/>
    </source>
</evidence>
<comment type="caution">
    <text evidence="8">The sequence shown here is derived from an EMBL/GenBank/DDBJ whole genome shotgun (WGS) entry which is preliminary data.</text>
</comment>
<reference evidence="8" key="1">
    <citation type="journal article" date="2020" name="Stud. Mycol.">
        <title>101 Dothideomycetes genomes: a test case for predicting lifestyles and emergence of pathogens.</title>
        <authorList>
            <person name="Haridas S."/>
            <person name="Albert R."/>
            <person name="Binder M."/>
            <person name="Bloem J."/>
            <person name="Labutti K."/>
            <person name="Salamov A."/>
            <person name="Andreopoulos B."/>
            <person name="Baker S."/>
            <person name="Barry K."/>
            <person name="Bills G."/>
            <person name="Bluhm B."/>
            <person name="Cannon C."/>
            <person name="Castanera R."/>
            <person name="Culley D."/>
            <person name="Daum C."/>
            <person name="Ezra D."/>
            <person name="Gonzalez J."/>
            <person name="Henrissat B."/>
            <person name="Kuo A."/>
            <person name="Liang C."/>
            <person name="Lipzen A."/>
            <person name="Lutzoni F."/>
            <person name="Magnuson J."/>
            <person name="Mondo S."/>
            <person name="Nolan M."/>
            <person name="Ohm R."/>
            <person name="Pangilinan J."/>
            <person name="Park H.-J."/>
            <person name="Ramirez L."/>
            <person name="Alfaro M."/>
            <person name="Sun H."/>
            <person name="Tritt A."/>
            <person name="Yoshinaga Y."/>
            <person name="Zwiers L.-H."/>
            <person name="Turgeon B."/>
            <person name="Goodwin S."/>
            <person name="Spatafora J."/>
            <person name="Crous P."/>
            <person name="Grigoriev I."/>
        </authorList>
    </citation>
    <scope>NUCLEOTIDE SEQUENCE</scope>
    <source>
        <strain evidence="8">CBS 125425</strain>
    </source>
</reference>
<feature type="region of interest" description="Disordered" evidence="6">
    <location>
        <begin position="245"/>
        <end position="451"/>
    </location>
</feature>
<feature type="compositionally biased region" description="Low complexity" evidence="6">
    <location>
        <begin position="280"/>
        <end position="296"/>
    </location>
</feature>
<dbReference type="GO" id="GO:0000124">
    <property type="term" value="C:SAGA complex"/>
    <property type="evidence" value="ECO:0007669"/>
    <property type="project" value="InterPro"/>
</dbReference>
<evidence type="ECO:0000256" key="2">
    <source>
        <dbReference type="ARBA" id="ARBA00007530"/>
    </source>
</evidence>
<feature type="compositionally biased region" description="Low complexity" evidence="6">
    <location>
        <begin position="122"/>
        <end position="144"/>
    </location>
</feature>
<evidence type="ECO:0000256" key="4">
    <source>
        <dbReference type="ARBA" id="ARBA00023163"/>
    </source>
</evidence>
<dbReference type="InterPro" id="IPR003228">
    <property type="entry name" value="TFIID_TAF12_dom"/>
</dbReference>
<feature type="compositionally biased region" description="Pro residues" evidence="6">
    <location>
        <begin position="270"/>
        <end position="279"/>
    </location>
</feature>
<comment type="similarity">
    <text evidence="2">Belongs to the TAF12 family.</text>
</comment>
<dbReference type="PANTHER" id="PTHR12264:SF21">
    <property type="entry name" value="TRANSCRIPTION INITIATION FACTOR TFIID SUBUNIT 12"/>
    <property type="match status" value="1"/>
</dbReference>
<dbReference type="GO" id="GO:0017025">
    <property type="term" value="F:TBP-class protein binding"/>
    <property type="evidence" value="ECO:0007669"/>
    <property type="project" value="TreeGrafter"/>
</dbReference>
<dbReference type="OrthoDB" id="2193432at2759"/>
<evidence type="ECO:0000259" key="7">
    <source>
        <dbReference type="Pfam" id="PF03847"/>
    </source>
</evidence>
<dbReference type="GO" id="GO:0046982">
    <property type="term" value="F:protein heterodimerization activity"/>
    <property type="evidence" value="ECO:0007669"/>
    <property type="project" value="InterPro"/>
</dbReference>
<dbReference type="CDD" id="cd07981">
    <property type="entry name" value="HFD_TAF12"/>
    <property type="match status" value="1"/>
</dbReference>
<feature type="compositionally biased region" description="Polar residues" evidence="6">
    <location>
        <begin position="403"/>
        <end position="429"/>
    </location>
</feature>
<dbReference type="Pfam" id="PF03847">
    <property type="entry name" value="TFIID_20kDa"/>
    <property type="match status" value="1"/>
</dbReference>
<dbReference type="GO" id="GO:0005669">
    <property type="term" value="C:transcription factor TFIID complex"/>
    <property type="evidence" value="ECO:0007669"/>
    <property type="project" value="InterPro"/>
</dbReference>
<dbReference type="FunFam" id="1.10.20.10:FF:000037">
    <property type="entry name" value="Transcription initiation factor TFIID subunit 12"/>
    <property type="match status" value="1"/>
</dbReference>
<gene>
    <name evidence="8" type="ORF">EJ04DRAFT_310471</name>
</gene>
<feature type="compositionally biased region" description="Low complexity" evidence="6">
    <location>
        <begin position="311"/>
        <end position="355"/>
    </location>
</feature>
<evidence type="ECO:0000256" key="5">
    <source>
        <dbReference type="ARBA" id="ARBA00023242"/>
    </source>
</evidence>
<dbReference type="Proteomes" id="UP000799444">
    <property type="component" value="Unassembled WGS sequence"/>
</dbReference>
<keyword evidence="5" id="KW-0539">Nucleus</keyword>
<feature type="compositionally biased region" description="Low complexity" evidence="6">
    <location>
        <begin position="255"/>
        <end position="269"/>
    </location>
</feature>
<dbReference type="SUPFAM" id="SSF47113">
    <property type="entry name" value="Histone-fold"/>
    <property type="match status" value="1"/>
</dbReference>
<feature type="compositionally biased region" description="Low complexity" evidence="6">
    <location>
        <begin position="1"/>
        <end position="20"/>
    </location>
</feature>
<evidence type="ECO:0000256" key="1">
    <source>
        <dbReference type="ARBA" id="ARBA00004123"/>
    </source>
</evidence>